<keyword evidence="2" id="KW-1185">Reference proteome</keyword>
<accession>A0AAV7L7H1</accession>
<dbReference type="Proteomes" id="UP001066276">
    <property type="component" value="Chromosome 12"/>
</dbReference>
<proteinExistence type="predicted"/>
<evidence type="ECO:0000313" key="1">
    <source>
        <dbReference type="EMBL" id="KAJ1083885.1"/>
    </source>
</evidence>
<name>A0AAV7L7H1_PLEWA</name>
<sequence length="105" mass="12195">MIRGSGLCYDRFAGFRKMFFHPVSHQFRSIKEVSFLHMNYSEPGWEQQGKFKAHSVKLLHGCLEGGSFVLDCQRVIWNNGILSIVHEDQCMFSHTFEEHITVFVA</sequence>
<dbReference type="AlphaFoldDB" id="A0AAV7L7H1"/>
<organism evidence="1 2">
    <name type="scientific">Pleurodeles waltl</name>
    <name type="common">Iberian ribbed newt</name>
    <dbReference type="NCBI Taxonomy" id="8319"/>
    <lineage>
        <taxon>Eukaryota</taxon>
        <taxon>Metazoa</taxon>
        <taxon>Chordata</taxon>
        <taxon>Craniata</taxon>
        <taxon>Vertebrata</taxon>
        <taxon>Euteleostomi</taxon>
        <taxon>Amphibia</taxon>
        <taxon>Batrachia</taxon>
        <taxon>Caudata</taxon>
        <taxon>Salamandroidea</taxon>
        <taxon>Salamandridae</taxon>
        <taxon>Pleurodelinae</taxon>
        <taxon>Pleurodeles</taxon>
    </lineage>
</organism>
<evidence type="ECO:0008006" key="3">
    <source>
        <dbReference type="Google" id="ProtNLM"/>
    </source>
</evidence>
<evidence type="ECO:0000313" key="2">
    <source>
        <dbReference type="Proteomes" id="UP001066276"/>
    </source>
</evidence>
<reference evidence="1" key="1">
    <citation type="journal article" date="2022" name="bioRxiv">
        <title>Sequencing and chromosome-scale assembly of the giantPleurodeles waltlgenome.</title>
        <authorList>
            <person name="Brown T."/>
            <person name="Elewa A."/>
            <person name="Iarovenko S."/>
            <person name="Subramanian E."/>
            <person name="Araus A.J."/>
            <person name="Petzold A."/>
            <person name="Susuki M."/>
            <person name="Suzuki K.-i.T."/>
            <person name="Hayashi T."/>
            <person name="Toyoda A."/>
            <person name="Oliveira C."/>
            <person name="Osipova E."/>
            <person name="Leigh N.D."/>
            <person name="Simon A."/>
            <person name="Yun M.H."/>
        </authorList>
    </citation>
    <scope>NUCLEOTIDE SEQUENCE</scope>
    <source>
        <strain evidence="1">20211129_DDA</strain>
        <tissue evidence="1">Liver</tissue>
    </source>
</reference>
<comment type="caution">
    <text evidence="1">The sequence shown here is derived from an EMBL/GenBank/DDBJ whole genome shotgun (WGS) entry which is preliminary data.</text>
</comment>
<protein>
    <recommendedName>
        <fullName evidence="3">Galectin</fullName>
    </recommendedName>
</protein>
<gene>
    <name evidence="1" type="ORF">NDU88_004040</name>
</gene>
<dbReference type="EMBL" id="JANPWB010000016">
    <property type="protein sequence ID" value="KAJ1083885.1"/>
    <property type="molecule type" value="Genomic_DNA"/>
</dbReference>